<dbReference type="Proteomes" id="UP000198744">
    <property type="component" value="Unassembled WGS sequence"/>
</dbReference>
<evidence type="ECO:0000313" key="2">
    <source>
        <dbReference type="Proteomes" id="UP000198744"/>
    </source>
</evidence>
<dbReference type="NCBIfam" id="NF047733">
    <property type="entry name" value="antiphage_MADS7"/>
    <property type="match status" value="1"/>
</dbReference>
<accession>A0A1H8ANF8</accession>
<evidence type="ECO:0000313" key="1">
    <source>
        <dbReference type="EMBL" id="SEM71057.1"/>
    </source>
</evidence>
<sequence length="560" mass="64361">MSIKGRDKEFRTPKTTYVDFKHIEMDRVLTMLFPRLKYDGYASRRPPRGGDLTVEEFMEDFLEHPEWFAGFDRFPQVVHRWIETDLMDVVNRGKANQAVAAPRPLHGNTYKFRNAKHTRDYGAAEQIYWMLFYARKGKGQAARDALKRFFFPGIDLVTDRYDPNASVDVETQAILRLDHQVTQDMKDSKEPSRFQPLCIGQADIMADDILRLLAYEPYIPRSVLVEYLKTLVAFHLALYHLKLLQMLPKLVKQRSGNDLCTTKECPINPSLDNAREGCPYRVALVVDMGDVNNPHMTELARKSTDRLYRQIPAFVQANFVVKKLDEMAEYLSKKTGKLATPGGGVFTVGDLVSLLKPEHDTERQAYFKFRLASLIEESTSGNEDVDPEIREVTGMGLGEFESFIEILMAYRGKYHRQYITECLDSLLLKNKESGLLAQSRTKGSPRRFVLGSKLLEVLLQVAVLTQDGGRFVTREVRIEELLAFLRNRYGLHIDRLPEGAQVNSSILDRRALRLNLEAFKRRLREIGFYEDLSDAYVTQKVSPRYAIERNDGTDKNGRHA</sequence>
<reference evidence="1 2" key="1">
    <citation type="submission" date="2016-10" db="EMBL/GenBank/DDBJ databases">
        <authorList>
            <person name="de Groot N.N."/>
        </authorList>
    </citation>
    <scope>NUCLEOTIDE SEQUENCE [LARGE SCALE GENOMIC DNA]</scope>
    <source>
        <strain evidence="1 2">DSM 8423</strain>
    </source>
</reference>
<dbReference type="AlphaFoldDB" id="A0A1H8ANF8"/>
<dbReference type="EMBL" id="FOBS01000037">
    <property type="protein sequence ID" value="SEM71057.1"/>
    <property type="molecule type" value="Genomic_DNA"/>
</dbReference>
<keyword evidence="2" id="KW-1185">Reference proteome</keyword>
<name>A0A1H8ANF8_9BACT</name>
<dbReference type="Pfam" id="PF26611">
    <property type="entry name" value="MAD7"/>
    <property type="match status" value="1"/>
</dbReference>
<dbReference type="InterPro" id="IPR058120">
    <property type="entry name" value="MADS7"/>
</dbReference>
<dbReference type="RefSeq" id="WP_093884679.1">
    <property type="nucleotide sequence ID" value="NZ_FOBS01000037.1"/>
</dbReference>
<organism evidence="1 2">
    <name type="scientific">Syntrophus gentianae</name>
    <dbReference type="NCBI Taxonomy" id="43775"/>
    <lineage>
        <taxon>Bacteria</taxon>
        <taxon>Pseudomonadati</taxon>
        <taxon>Thermodesulfobacteriota</taxon>
        <taxon>Syntrophia</taxon>
        <taxon>Syntrophales</taxon>
        <taxon>Syntrophaceae</taxon>
        <taxon>Syntrophus</taxon>
    </lineage>
</organism>
<proteinExistence type="predicted"/>
<dbReference type="STRING" id="43775.SAMN04489760_13712"/>
<protein>
    <submittedName>
        <fullName evidence="1">Uncharacterized protein</fullName>
    </submittedName>
</protein>
<gene>
    <name evidence="1" type="ORF">SAMN04489760_13712</name>
</gene>
<dbReference type="OrthoDB" id="9808668at2"/>